<dbReference type="PANTHER" id="PTHR13350">
    <property type="entry name" value="INTEGRATOR COMPLEX SUBUNIT 8"/>
    <property type="match status" value="1"/>
</dbReference>
<dbReference type="Pfam" id="PF25756">
    <property type="entry name" value="TPR_INTS8"/>
    <property type="match status" value="1"/>
</dbReference>
<dbReference type="PANTHER" id="PTHR13350:SF1">
    <property type="entry name" value="INTEGRATOR COMPLEX SUBUNIT 8"/>
    <property type="match status" value="1"/>
</dbReference>
<keyword evidence="5" id="KW-0539">Nucleus</keyword>
<feature type="domain" description="INTS8 TPR repeats" evidence="6">
    <location>
        <begin position="500"/>
        <end position="996"/>
    </location>
</feature>
<evidence type="ECO:0000256" key="4">
    <source>
        <dbReference type="ARBA" id="ARBA00022454"/>
    </source>
</evidence>
<evidence type="ECO:0000259" key="6">
    <source>
        <dbReference type="Pfam" id="PF25756"/>
    </source>
</evidence>
<evidence type="ECO:0000256" key="3">
    <source>
        <dbReference type="ARBA" id="ARBA00007147"/>
    </source>
</evidence>
<dbReference type="InterPro" id="IPR057980">
    <property type="entry name" value="TPR_INTS8"/>
</dbReference>
<comment type="similarity">
    <text evidence="3">Belongs to the Integrator subunit 8 family.</text>
</comment>
<dbReference type="GO" id="GO:0032039">
    <property type="term" value="C:integrator complex"/>
    <property type="evidence" value="ECO:0007669"/>
    <property type="project" value="TreeGrafter"/>
</dbReference>
<name>A0A814A9U0_ADIRI</name>
<comment type="caution">
    <text evidence="7">The sequence shown here is derived from an EMBL/GenBank/DDBJ whole genome shotgun (WGS) entry which is preliminary data.</text>
</comment>
<protein>
    <recommendedName>
        <fullName evidence="6">INTS8 TPR repeats domain-containing protein</fullName>
    </recommendedName>
</protein>
<dbReference type="GO" id="GO:0005694">
    <property type="term" value="C:chromosome"/>
    <property type="evidence" value="ECO:0007669"/>
    <property type="project" value="UniProtKB-SubCell"/>
</dbReference>
<dbReference type="AlphaFoldDB" id="A0A814A9U0"/>
<evidence type="ECO:0000256" key="5">
    <source>
        <dbReference type="ARBA" id="ARBA00023242"/>
    </source>
</evidence>
<dbReference type="EMBL" id="CAJNOJ010000035">
    <property type="protein sequence ID" value="CAF0909671.1"/>
    <property type="molecule type" value="Genomic_DNA"/>
</dbReference>
<dbReference type="InterPro" id="IPR038751">
    <property type="entry name" value="INTS8"/>
</dbReference>
<proteinExistence type="inferred from homology"/>
<evidence type="ECO:0000313" key="8">
    <source>
        <dbReference type="Proteomes" id="UP000663852"/>
    </source>
</evidence>
<keyword evidence="4" id="KW-0158">Chromosome</keyword>
<gene>
    <name evidence="7" type="ORF">EDS130_LOCUS10207</name>
</gene>
<dbReference type="Proteomes" id="UP000663852">
    <property type="component" value="Unassembled WGS sequence"/>
</dbReference>
<dbReference type="OrthoDB" id="64340at2759"/>
<organism evidence="7 8">
    <name type="scientific">Adineta ricciae</name>
    <name type="common">Rotifer</name>
    <dbReference type="NCBI Taxonomy" id="249248"/>
    <lineage>
        <taxon>Eukaryota</taxon>
        <taxon>Metazoa</taxon>
        <taxon>Spiralia</taxon>
        <taxon>Gnathifera</taxon>
        <taxon>Rotifera</taxon>
        <taxon>Eurotatoria</taxon>
        <taxon>Bdelloidea</taxon>
        <taxon>Adinetida</taxon>
        <taxon>Adinetidae</taxon>
        <taxon>Adineta</taxon>
    </lineage>
</organism>
<dbReference type="GO" id="GO:0034472">
    <property type="term" value="P:snRNA 3'-end processing"/>
    <property type="evidence" value="ECO:0007669"/>
    <property type="project" value="InterPro"/>
</dbReference>
<accession>A0A814A9U0</accession>
<comment type="subcellular location">
    <subcellularLocation>
        <location evidence="2">Chromosome</location>
    </subcellularLocation>
    <subcellularLocation>
        <location evidence="1">Nucleus</location>
    </subcellularLocation>
</comment>
<reference evidence="7" key="1">
    <citation type="submission" date="2021-02" db="EMBL/GenBank/DDBJ databases">
        <authorList>
            <person name="Nowell W R."/>
        </authorList>
    </citation>
    <scope>NUCLEOTIDE SEQUENCE</scope>
</reference>
<evidence type="ECO:0000256" key="2">
    <source>
        <dbReference type="ARBA" id="ARBA00004286"/>
    </source>
</evidence>
<evidence type="ECO:0000313" key="7">
    <source>
        <dbReference type="EMBL" id="CAF0909671.1"/>
    </source>
</evidence>
<evidence type="ECO:0000256" key="1">
    <source>
        <dbReference type="ARBA" id="ARBA00004123"/>
    </source>
</evidence>
<sequence>MNVVDKITMSEFISGQSQTASWFEFLLNPTLLDTFLTEDNLGKAFFHLKCLDEDNTCFFFFILFYFEEVTGTDLIIQFLISANLIEQKTKLKTATENPNDIELKDNRIRALRHLAMKIAAKLNWDLTIIEKRIPVAVASDLIHCFVRLTTQSDKNYKDREQLQQLNKLQEPALFAVQLLHRWTVRTCVQSSFPTKPVKIFQVNVAGYVNPLQHMRGPNENVIEMARVKVRESIQALEALLEWKSVVRIPVDACFDLVDIENGTVPCDWSRTQVYPLVECVARIAYDLGTIYFYEQNYLNAHTMFRRVADVRNQLQPTTYFSSLDGYLTSLNSINPSMEPNLLQKSKERFLIGIPSPRTSIDDYILMLGDDNETKEMTMAARHRLEDRLEIGSQQYRVVCSFNLVRSLLDGKHVSNTQYAFDYLDKALQSLKQVPLKQQSLLNSFLKIHFHKLPKTLQDQLRSNNLTHLVGSTFSAPVSRSKTFESVPRSTLLDRPNSSIQFKCQTRLIHSTEPEVLTQMITDLENAKSIPILEELFPPSFKQTFTDQAINMLMNSNHLLGHVIRIIYNKAKRAQSYKNYSQSYRSLTQAIDLLKSFHHQDLCIEQVIKCLQHDRLLFNLYEVISRQTFPENENSLWMECQNFLMKNHSETDIDTDLVSAILAYALSRNEIQFLQSLNPTVRRMRPYLDIANLFARLLSNENQPQIRPELARELWERISDILSEKLQELPGGRPSRNRHQQTSTLNEKLTVVELQKFLLNLNHPILLQILFSLLSRLYSLVLVDQSHIDIYSEYSRYWPTSIDYRQRSIRSSILAQLIQILSQHIQTREYLPIQAKSSLLRTQADLHLTLQQYTQAMHAYISAIGIETGLFSSPTITQQDDALIRNMIKAALQLGYHTQVACMCQLLSVPDYNTIFKTLQENYMNDDIDDYYECIWDLALLESLINNLNLRGYEDKKRLAIRICKQKDLNGNNSDEIRFRMTRVKRRLLLKQLLAHYLLPHCRLYRSRTLIKSQYQQIHFD</sequence>